<dbReference type="EMBL" id="CP137689">
    <property type="protein sequence ID" value="XRJ19688.1"/>
    <property type="molecule type" value="Genomic_DNA"/>
</dbReference>
<evidence type="ECO:0000313" key="1">
    <source>
        <dbReference type="EMBL" id="XRJ19688.1"/>
    </source>
</evidence>
<accession>A0ACD5HW55</accession>
<name>A0ACD5HW55_9EURY</name>
<evidence type="ECO:0000313" key="2">
    <source>
        <dbReference type="Proteomes" id="UP000257089"/>
    </source>
</evidence>
<keyword evidence="1" id="KW-0012">Acyltransferase</keyword>
<proteinExistence type="predicted"/>
<protein>
    <submittedName>
        <fullName evidence="1">Dihydrolipoamide acetyltransferase family protein</fullName>
        <ecNumber evidence="1">2.3.1.-</ecNumber>
    </submittedName>
</protein>
<keyword evidence="1" id="KW-0808">Transferase</keyword>
<dbReference type="EC" id="2.3.1.-" evidence="1"/>
<gene>
    <name evidence="1" type="ORF">DEQ67_014560</name>
</gene>
<reference evidence="1" key="1">
    <citation type="submission" date="2023-10" db="EMBL/GenBank/DDBJ databases">
        <title>A new archaeal virus that suppresses the transcription of host immunity genes.</title>
        <authorList>
            <person name="Turgeman-Grott I."/>
            <person name="Golan N."/>
            <person name="Neri U."/>
            <person name="Naki D."/>
            <person name="Altman N."/>
            <person name="Eizenshtein K."/>
            <person name="Choudhary D."/>
            <person name="Levi R."/>
            <person name="Himani H."/>
            <person name="Reshef L."/>
            <person name="Papke T.R."/>
            <person name="Gophna U."/>
        </authorList>
    </citation>
    <scope>NUCLEOTIDE SEQUENCE</scope>
    <source>
        <strain evidence="1">Atlit-48N</strain>
    </source>
</reference>
<sequence>MALKEFKLPDVGEGVAEGELVTWHVAPGDEVTEDQVLAEVETDKALVDVPSPFDGTVKELLAEEGEVVPVGDVIITIQEDGDDEEAAADAETSDSDAETAESESAESDDADGASDDESGSGGRVFAPPSVRRLARELGVDLDAVDGSGPSGRVTEGDVRAAADDDGDEDDEPSGPRTVQKNGKSATAKRDEGTSSASASSSAPAESADREQTLAAPATRALAKEEGVDIDAVPATEMRDGEAFVSPEAVQEYAQAQREAQAADAEAVSAEADAGTATAEATGDAASEPAPPEAGPGAGERVPYKGVRKAIGDQMQRSKYTAPHVTHHDEVDVTELVELREQLKPVAEERGSRLTYMPFVMKAVVAALKDFPYLNSQLDEENEEIVLRDEYNIGVAAATDAGLLVPVVHDADRKGMLELADEMNEKVEKARNRKIAPEEMRGGTFTITNVGGIGGEYATPIINYPEVAILALGAIKEKPRVVDGEVVPRNVLTLSLSFDHRVVDGAQGARFTNRVKELLEDPKLLVLE</sequence>
<dbReference type="Proteomes" id="UP000257089">
    <property type="component" value="Chromosome"/>
</dbReference>
<organism evidence="1 2">
    <name type="scientific">Haloferax sp. Atlit-48N</name>
    <dbReference type="NCBI Taxonomy" id="2077198"/>
    <lineage>
        <taxon>Archaea</taxon>
        <taxon>Methanobacteriati</taxon>
        <taxon>Methanobacteriota</taxon>
        <taxon>Stenosarchaea group</taxon>
        <taxon>Halobacteria</taxon>
        <taxon>Halobacteriales</taxon>
        <taxon>Haloferacaceae</taxon>
        <taxon>Haloferax</taxon>
    </lineage>
</organism>